<keyword evidence="3 6" id="KW-0663">Pyridoxal phosphate</keyword>
<comment type="function">
    <text evidence="6">Specifically catalyzes the decarboxylation of meso-diaminopimelate (meso-DAP) to L-lysine.</text>
</comment>
<dbReference type="Gene3D" id="3.20.20.10">
    <property type="entry name" value="Alanine racemase"/>
    <property type="match status" value="1"/>
</dbReference>
<feature type="region of interest" description="Disordered" evidence="10">
    <location>
        <begin position="214"/>
        <end position="235"/>
    </location>
</feature>
<feature type="compositionally biased region" description="Low complexity" evidence="10">
    <location>
        <begin position="221"/>
        <end position="235"/>
    </location>
</feature>
<feature type="binding site" evidence="6">
    <location>
        <position position="342"/>
    </location>
    <ligand>
        <name>substrate</name>
    </ligand>
</feature>
<evidence type="ECO:0000256" key="10">
    <source>
        <dbReference type="SAM" id="MobiDB-lite"/>
    </source>
</evidence>
<dbReference type="GO" id="GO:0008836">
    <property type="term" value="F:diaminopimelate decarboxylase activity"/>
    <property type="evidence" value="ECO:0007669"/>
    <property type="project" value="UniProtKB-UniRule"/>
</dbReference>
<dbReference type="InterPro" id="IPR022643">
    <property type="entry name" value="De-COase2_C"/>
</dbReference>
<feature type="domain" description="Orn/DAP/Arg decarboxylase 2 C-terminal" evidence="11">
    <location>
        <begin position="357"/>
        <end position="438"/>
    </location>
</feature>
<feature type="binding site" evidence="6">
    <location>
        <position position="411"/>
    </location>
    <ligand>
        <name>substrate</name>
    </ligand>
</feature>
<dbReference type="HAMAP" id="MF_02120">
    <property type="entry name" value="LysA"/>
    <property type="match status" value="1"/>
</dbReference>
<dbReference type="AlphaFoldDB" id="A0A7T1WRV3"/>
<dbReference type="Pfam" id="PF02784">
    <property type="entry name" value="Orn_Arg_deC_N"/>
    <property type="match status" value="1"/>
</dbReference>
<feature type="binding site" evidence="6">
    <location>
        <position position="379"/>
    </location>
    <ligand>
        <name>substrate</name>
    </ligand>
</feature>
<feature type="binding site" evidence="6">
    <location>
        <position position="440"/>
    </location>
    <ligand>
        <name>pyridoxal 5'-phosphate</name>
        <dbReference type="ChEBI" id="CHEBI:597326"/>
    </ligand>
</feature>
<dbReference type="PROSITE" id="PS00878">
    <property type="entry name" value="ODR_DC_2_1"/>
    <property type="match status" value="1"/>
</dbReference>
<dbReference type="InterPro" id="IPR022653">
    <property type="entry name" value="De-COase2_pyr-phos_BS"/>
</dbReference>
<dbReference type="EC" id="4.1.1.20" evidence="6 7"/>
<comment type="pathway">
    <text evidence="6 9">Amino-acid biosynthesis; L-lysine biosynthesis via DAP pathway; L-lysine from DL-2,6-diaminopimelate: step 1/1.</text>
</comment>
<comment type="catalytic activity">
    <reaction evidence="6 9">
        <text>meso-2,6-diaminopimelate + H(+) = L-lysine + CO2</text>
        <dbReference type="Rhea" id="RHEA:15101"/>
        <dbReference type="ChEBI" id="CHEBI:15378"/>
        <dbReference type="ChEBI" id="CHEBI:16526"/>
        <dbReference type="ChEBI" id="CHEBI:32551"/>
        <dbReference type="ChEBI" id="CHEBI:57791"/>
        <dbReference type="EC" id="4.1.1.20"/>
    </reaction>
</comment>
<sequence length="482" mass="51412">MSRSAHPAGPRHADVLPEGGHYVAPPTDLNVLDARVWPKTATRTPTGSVAVGGLDVKDLAEEFGTPLYVLDEADFRSRCRAWRDAFGEDADVFYAGKAFLSRAVVRWLTEEGLNLDVCSGGELSVALAAGMPPERIALHGNNKSSAEIEQAVQAGVGRIVLDSFQEIARVAHIADRLGRRQPVQIRVTVGVEAHTHEFIATAHEDQKFGLALAGDTYPRSAGGNPTQPGAPGGQAAEAVRRVLKLDSLELVGIHSHIGSQIFDTSGFEVAAHRVVGLLADIRDEHGVELPEIDLGGGLGIAYTPEDDPSEPHEIAVSLRKIVERECRGAGLSVPRLSVEPGRAVVGPSACTVYETGTVKELPGLRTYVSVDGGMSDNVRTALYDAEYSISLVSRSSDAEPMLSRVVGKHCESGDIVVRDAFLPADLSPGDLLAVPATGAYCRSMASNYNHALRPPVVAVRDGEARVIVRRETEEDLLRLDVG</sequence>
<feature type="modified residue" description="N6-(pyridoxal phosphate)lysine" evidence="6 8">
    <location>
        <position position="97"/>
    </location>
</feature>
<proteinExistence type="inferred from homology"/>
<evidence type="ECO:0000256" key="8">
    <source>
        <dbReference type="PIRSR" id="PIRSR600183-50"/>
    </source>
</evidence>
<dbReference type="InterPro" id="IPR022644">
    <property type="entry name" value="De-COase2_N"/>
</dbReference>
<accession>A0A7T1WRV3</accession>
<feature type="binding site" evidence="6">
    <location>
        <position position="297"/>
    </location>
    <ligand>
        <name>pyridoxal 5'-phosphate</name>
        <dbReference type="ChEBI" id="CHEBI:597326"/>
    </ligand>
</feature>
<name>A0A7T1WRV3_9ACTN</name>
<dbReference type="CDD" id="cd06828">
    <property type="entry name" value="PLPDE_III_DapDC"/>
    <property type="match status" value="1"/>
</dbReference>
<evidence type="ECO:0000256" key="6">
    <source>
        <dbReference type="HAMAP-Rule" id="MF_02120"/>
    </source>
</evidence>
<evidence type="ECO:0000256" key="7">
    <source>
        <dbReference type="NCBIfam" id="TIGR01048"/>
    </source>
</evidence>
<evidence type="ECO:0000259" key="11">
    <source>
        <dbReference type="Pfam" id="PF00278"/>
    </source>
</evidence>
<keyword evidence="14" id="KW-1185">Reference proteome</keyword>
<feature type="binding site" evidence="6">
    <location>
        <position position="440"/>
    </location>
    <ligand>
        <name>substrate</name>
    </ligand>
</feature>
<dbReference type="PRINTS" id="PR01179">
    <property type="entry name" value="ODADCRBXLASE"/>
</dbReference>
<dbReference type="InterPro" id="IPR029066">
    <property type="entry name" value="PLP-binding_barrel"/>
</dbReference>
<dbReference type="Pfam" id="PF00278">
    <property type="entry name" value="Orn_DAP_Arg_deC"/>
    <property type="match status" value="1"/>
</dbReference>
<dbReference type="PANTHER" id="PTHR43727:SF2">
    <property type="entry name" value="GROUP IV DECARBOXYLASE"/>
    <property type="match status" value="1"/>
</dbReference>
<dbReference type="Gene3D" id="2.40.37.10">
    <property type="entry name" value="Lyase, Ornithine Decarboxylase, Chain A, domain 1"/>
    <property type="match status" value="1"/>
</dbReference>
<evidence type="ECO:0000256" key="3">
    <source>
        <dbReference type="ARBA" id="ARBA00022898"/>
    </source>
</evidence>
<evidence type="ECO:0000256" key="2">
    <source>
        <dbReference type="ARBA" id="ARBA00022793"/>
    </source>
</evidence>
<feature type="binding site" evidence="6">
    <location>
        <position position="383"/>
    </location>
    <ligand>
        <name>substrate</name>
    </ligand>
</feature>
<evidence type="ECO:0000313" key="14">
    <source>
        <dbReference type="Proteomes" id="UP000595046"/>
    </source>
</evidence>
<comment type="cofactor">
    <cofactor evidence="1 6 8 9">
        <name>pyridoxal 5'-phosphate</name>
        <dbReference type="ChEBI" id="CHEBI:597326"/>
    </cofactor>
</comment>
<evidence type="ECO:0000256" key="4">
    <source>
        <dbReference type="ARBA" id="ARBA00023154"/>
    </source>
</evidence>
<evidence type="ECO:0000256" key="1">
    <source>
        <dbReference type="ARBA" id="ARBA00001933"/>
    </source>
</evidence>
<dbReference type="UniPathway" id="UPA00034">
    <property type="reaction ID" value="UER00027"/>
</dbReference>
<dbReference type="InterPro" id="IPR009006">
    <property type="entry name" value="Ala_racemase/Decarboxylase_C"/>
</dbReference>
<evidence type="ECO:0000256" key="9">
    <source>
        <dbReference type="RuleBase" id="RU003738"/>
    </source>
</evidence>
<evidence type="ECO:0000256" key="5">
    <source>
        <dbReference type="ARBA" id="ARBA00023239"/>
    </source>
</evidence>
<evidence type="ECO:0000259" key="12">
    <source>
        <dbReference type="Pfam" id="PF02784"/>
    </source>
</evidence>
<dbReference type="NCBIfam" id="TIGR01048">
    <property type="entry name" value="lysA"/>
    <property type="match status" value="1"/>
</dbReference>
<keyword evidence="6" id="KW-0028">Amino-acid biosynthesis</keyword>
<dbReference type="InterPro" id="IPR002986">
    <property type="entry name" value="DAP_deCOOHase_LysA"/>
</dbReference>
<dbReference type="SUPFAM" id="SSF50621">
    <property type="entry name" value="Alanine racemase C-terminal domain-like"/>
    <property type="match status" value="1"/>
</dbReference>
<reference evidence="14" key="1">
    <citation type="submission" date="2020-02" db="EMBL/GenBank/DDBJ databases">
        <title>Streptomyces sp. ASO4wet.</title>
        <authorList>
            <person name="Risdian C."/>
            <person name="Landwehr W."/>
            <person name="Schupp P."/>
            <person name="Wink J."/>
        </authorList>
    </citation>
    <scope>NUCLEOTIDE SEQUENCE [LARGE SCALE GENOMIC DNA]</scope>
    <source>
        <strain evidence="14">ASO4wet</strain>
    </source>
</reference>
<dbReference type="PANTHER" id="PTHR43727">
    <property type="entry name" value="DIAMINOPIMELATE DECARBOXYLASE"/>
    <property type="match status" value="1"/>
</dbReference>
<dbReference type="InterPro" id="IPR000183">
    <property type="entry name" value="Orn/DAP/Arg_de-COase"/>
</dbReference>
<dbReference type="GO" id="GO:0009089">
    <property type="term" value="P:lysine biosynthetic process via diaminopimelate"/>
    <property type="evidence" value="ECO:0007669"/>
    <property type="project" value="UniProtKB-UniRule"/>
</dbReference>
<dbReference type="EMBL" id="CP048882">
    <property type="protein sequence ID" value="QPP06552.1"/>
    <property type="molecule type" value="Genomic_DNA"/>
</dbReference>
<protein>
    <recommendedName>
        <fullName evidence="6 7">Diaminopimelate decarboxylase</fullName>
        <shortName evidence="6">DAP decarboxylase</shortName>
        <shortName evidence="6">DAPDC</shortName>
        <ecNumber evidence="6 7">4.1.1.20</ecNumber>
    </recommendedName>
</protein>
<feature type="domain" description="Orn/DAP/Arg decarboxylase 2 N-terminal" evidence="12">
    <location>
        <begin position="73"/>
        <end position="345"/>
    </location>
</feature>
<dbReference type="PRINTS" id="PR01181">
    <property type="entry name" value="DAPDCRBXLASE"/>
</dbReference>
<evidence type="ECO:0000313" key="13">
    <source>
        <dbReference type="EMBL" id="QPP06552.1"/>
    </source>
</evidence>
<keyword evidence="4 6" id="KW-0457">Lysine biosynthesis</keyword>
<comment type="subunit">
    <text evidence="6">Homodimer.</text>
</comment>
<dbReference type="SUPFAM" id="SSF51419">
    <property type="entry name" value="PLP-binding barrel"/>
    <property type="match status" value="1"/>
</dbReference>
<dbReference type="KEGG" id="sbat:G4Z16_09215"/>
<comment type="similarity">
    <text evidence="6">Belongs to the Orn/Lys/Arg decarboxylase class-II family. LysA subfamily.</text>
</comment>
<dbReference type="GO" id="GO:0030170">
    <property type="term" value="F:pyridoxal phosphate binding"/>
    <property type="evidence" value="ECO:0007669"/>
    <property type="project" value="UniProtKB-UniRule"/>
</dbReference>
<dbReference type="Proteomes" id="UP000595046">
    <property type="component" value="Chromosome"/>
</dbReference>
<keyword evidence="2 6" id="KW-0210">Decarboxylase</keyword>
<feature type="binding site" evidence="6">
    <location>
        <begin position="339"/>
        <end position="342"/>
    </location>
    <ligand>
        <name>pyridoxal 5'-phosphate</name>
        <dbReference type="ChEBI" id="CHEBI:597326"/>
    </ligand>
</feature>
<organism evidence="13 14">
    <name type="scientific">Streptomyces bathyalis</name>
    <dbReference type="NCBI Taxonomy" id="2710756"/>
    <lineage>
        <taxon>Bacteria</taxon>
        <taxon>Bacillati</taxon>
        <taxon>Actinomycetota</taxon>
        <taxon>Actinomycetes</taxon>
        <taxon>Kitasatosporales</taxon>
        <taxon>Streptomycetaceae</taxon>
        <taxon>Streptomyces</taxon>
    </lineage>
</organism>
<dbReference type="FunFam" id="3.20.20.10:FF:000003">
    <property type="entry name" value="Diaminopimelate decarboxylase"/>
    <property type="match status" value="1"/>
</dbReference>
<dbReference type="RefSeq" id="WP_197350378.1">
    <property type="nucleotide sequence ID" value="NZ_CP048882.1"/>
</dbReference>
<dbReference type="InterPro" id="IPR022657">
    <property type="entry name" value="De-COase2_CS"/>
</dbReference>
<dbReference type="PROSITE" id="PS00879">
    <property type="entry name" value="ODR_DC_2_2"/>
    <property type="match status" value="1"/>
</dbReference>
<gene>
    <name evidence="6 13" type="primary">lysA</name>
    <name evidence="13" type="ORF">G4Z16_09215</name>
</gene>
<keyword evidence="5 6" id="KW-0456">Lyase</keyword>
<feature type="active site" description="Proton donor" evidence="8">
    <location>
        <position position="410"/>
    </location>
</feature>